<keyword evidence="2" id="KW-1185">Reference proteome</keyword>
<proteinExistence type="predicted"/>
<accession>V8P4B1</accession>
<feature type="non-terminal residue" evidence="1">
    <location>
        <position position="1"/>
    </location>
</feature>
<comment type="caution">
    <text evidence="1">The sequence shown here is derived from an EMBL/GenBank/DDBJ whole genome shotgun (WGS) entry which is preliminary data.</text>
</comment>
<name>V8P4B1_OPHHA</name>
<sequence>WDITGAIIGTECGTLESGSSAVFLREGERKLCTPYMDMTGYGNLRFFFSMGGSCDTGEAHENDVLLYAKIEGRKDHITLDAMTYASH</sequence>
<dbReference type="Pfam" id="PF21471">
    <property type="entry name" value="Reelin_subrepeat-B"/>
    <property type="match status" value="1"/>
</dbReference>
<dbReference type="OrthoDB" id="1924787at2759"/>
<dbReference type="Gene3D" id="2.60.120.260">
    <property type="entry name" value="Galactose-binding domain-like"/>
    <property type="match status" value="1"/>
</dbReference>
<gene>
    <name evidence="1" type="primary">RELN</name>
    <name evidence="1" type="ORF">L345_05347</name>
</gene>
<dbReference type="InterPro" id="IPR049419">
    <property type="entry name" value="Reelin_subrepeat-B"/>
</dbReference>
<feature type="non-terminal residue" evidence="1">
    <location>
        <position position="87"/>
    </location>
</feature>
<dbReference type="AlphaFoldDB" id="V8P4B1"/>
<dbReference type="EMBL" id="AZIM01000915">
    <property type="protein sequence ID" value="ETE68853.1"/>
    <property type="molecule type" value="Genomic_DNA"/>
</dbReference>
<reference evidence="1 2" key="1">
    <citation type="journal article" date="2013" name="Proc. Natl. Acad. Sci. U.S.A.">
        <title>The king cobra genome reveals dynamic gene evolution and adaptation in the snake venom system.</title>
        <authorList>
            <person name="Vonk F.J."/>
            <person name="Casewell N.R."/>
            <person name="Henkel C.V."/>
            <person name="Heimberg A.M."/>
            <person name="Jansen H.J."/>
            <person name="McCleary R.J."/>
            <person name="Kerkkamp H.M."/>
            <person name="Vos R.A."/>
            <person name="Guerreiro I."/>
            <person name="Calvete J.J."/>
            <person name="Wuster W."/>
            <person name="Woods A.E."/>
            <person name="Logan J.M."/>
            <person name="Harrison R.A."/>
            <person name="Castoe T.A."/>
            <person name="de Koning A.P."/>
            <person name="Pollock D.D."/>
            <person name="Yandell M."/>
            <person name="Calderon D."/>
            <person name="Renjifo C."/>
            <person name="Currier R.B."/>
            <person name="Salgado D."/>
            <person name="Pla D."/>
            <person name="Sanz L."/>
            <person name="Hyder A.S."/>
            <person name="Ribeiro J.M."/>
            <person name="Arntzen J.W."/>
            <person name="van den Thillart G.E."/>
            <person name="Boetzer M."/>
            <person name="Pirovano W."/>
            <person name="Dirks R.P."/>
            <person name="Spaink H.P."/>
            <person name="Duboule D."/>
            <person name="McGlinn E."/>
            <person name="Kini R.M."/>
            <person name="Richardson M.K."/>
        </authorList>
    </citation>
    <scope>NUCLEOTIDE SEQUENCE</scope>
    <source>
        <tissue evidence="1">Blood</tissue>
    </source>
</reference>
<evidence type="ECO:0000313" key="2">
    <source>
        <dbReference type="Proteomes" id="UP000018936"/>
    </source>
</evidence>
<organism evidence="1 2">
    <name type="scientific">Ophiophagus hannah</name>
    <name type="common">King cobra</name>
    <name type="synonym">Naja hannah</name>
    <dbReference type="NCBI Taxonomy" id="8665"/>
    <lineage>
        <taxon>Eukaryota</taxon>
        <taxon>Metazoa</taxon>
        <taxon>Chordata</taxon>
        <taxon>Craniata</taxon>
        <taxon>Vertebrata</taxon>
        <taxon>Euteleostomi</taxon>
        <taxon>Lepidosauria</taxon>
        <taxon>Squamata</taxon>
        <taxon>Bifurcata</taxon>
        <taxon>Unidentata</taxon>
        <taxon>Episquamata</taxon>
        <taxon>Toxicofera</taxon>
        <taxon>Serpentes</taxon>
        <taxon>Colubroidea</taxon>
        <taxon>Elapidae</taxon>
        <taxon>Elapinae</taxon>
        <taxon>Ophiophagus</taxon>
    </lineage>
</organism>
<protein>
    <submittedName>
        <fullName evidence="1">Reelin</fullName>
    </submittedName>
</protein>
<evidence type="ECO:0000313" key="1">
    <source>
        <dbReference type="EMBL" id="ETE68853.1"/>
    </source>
</evidence>
<dbReference type="Proteomes" id="UP000018936">
    <property type="component" value="Unassembled WGS sequence"/>
</dbReference>